<dbReference type="KEGG" id="nmv:NITMOv2_3022"/>
<dbReference type="AlphaFoldDB" id="A0A0K2GFQ9"/>
<evidence type="ECO:0000256" key="1">
    <source>
        <dbReference type="SAM" id="Coils"/>
    </source>
</evidence>
<feature type="coiled-coil region" evidence="1">
    <location>
        <begin position="93"/>
        <end position="120"/>
    </location>
</feature>
<name>A0A0K2GFQ9_NITMO</name>
<keyword evidence="3" id="KW-1185">Reference proteome</keyword>
<dbReference type="EMBL" id="CP011801">
    <property type="protein sequence ID" value="ALA59422.1"/>
    <property type="molecule type" value="Genomic_DNA"/>
</dbReference>
<organism evidence="2 3">
    <name type="scientific">Nitrospira moscoviensis</name>
    <dbReference type="NCBI Taxonomy" id="42253"/>
    <lineage>
        <taxon>Bacteria</taxon>
        <taxon>Pseudomonadati</taxon>
        <taxon>Nitrospirota</taxon>
        <taxon>Nitrospiria</taxon>
        <taxon>Nitrospirales</taxon>
        <taxon>Nitrospiraceae</taxon>
        <taxon>Nitrospira</taxon>
    </lineage>
</organism>
<dbReference type="STRING" id="42253.NITMOv2_3022"/>
<dbReference type="PATRIC" id="fig|42253.5.peg.2983"/>
<reference evidence="2 3" key="1">
    <citation type="journal article" date="2015" name="Proc. Natl. Acad. Sci. U.S.A.">
        <title>Expanded metabolic versatility of ubiquitous nitrite-oxidizing bacteria from the genus Nitrospira.</title>
        <authorList>
            <person name="Koch H."/>
            <person name="Lucker S."/>
            <person name="Albertsen M."/>
            <person name="Kitzinger K."/>
            <person name="Herbold C."/>
            <person name="Spieck E."/>
            <person name="Nielsen P.H."/>
            <person name="Wagner M."/>
            <person name="Daims H."/>
        </authorList>
    </citation>
    <scope>NUCLEOTIDE SEQUENCE [LARGE SCALE GENOMIC DNA]</scope>
    <source>
        <strain evidence="2 3">NSP M-1</strain>
    </source>
</reference>
<accession>A0A0K2GFQ9</accession>
<gene>
    <name evidence="2" type="ORF">NITMOv2_3022</name>
</gene>
<evidence type="ECO:0000313" key="3">
    <source>
        <dbReference type="Proteomes" id="UP000069205"/>
    </source>
</evidence>
<keyword evidence="1" id="KW-0175">Coiled coil</keyword>
<dbReference type="Proteomes" id="UP000069205">
    <property type="component" value="Chromosome"/>
</dbReference>
<protein>
    <submittedName>
        <fullName evidence="2">Uncharacterized protein</fullName>
    </submittedName>
</protein>
<proteinExistence type="predicted"/>
<sequence length="139" mass="15198">MNQGRVTTVLLLNMVIMLVALFPAHFSISAWAHEDGERRNTASSSILSKQPLQEIEEGTDIPFQLTHSHETSLAGSCPDLENEADTAGLQHCVATLTNQISDLLRLIMNLSEALAESQNELLRGNHQGPTVMQPARPQS</sequence>
<evidence type="ECO:0000313" key="2">
    <source>
        <dbReference type="EMBL" id="ALA59422.1"/>
    </source>
</evidence>